<reference evidence="2" key="1">
    <citation type="submission" date="2020-04" db="EMBL/GenBank/DDBJ databases">
        <authorList>
            <person name="Kittiwongwattana C."/>
        </authorList>
    </citation>
    <scope>NUCLEOTIDE SEQUENCE [LARGE SCALE GENOMIC DNA]</scope>
    <source>
        <strain evidence="2">1310</strain>
    </source>
</reference>
<evidence type="ECO:0000313" key="1">
    <source>
        <dbReference type="EMBL" id="QJB29791.1"/>
    </source>
</evidence>
<accession>A0AAE7D688</accession>
<dbReference type="Proteomes" id="UP000502421">
    <property type="component" value="Chromosome"/>
</dbReference>
<dbReference type="EMBL" id="CP051205">
    <property type="protein sequence ID" value="QJB29791.1"/>
    <property type="molecule type" value="Genomic_DNA"/>
</dbReference>
<sequence>MKDKTPPVTSVYFIGLLKAYLRGTKTKQEVLQDLYGEINLQPADPEDSGEDVTRLLLRTATAVHEDYYQEIVGALTQATDSTPTREGVIHQLEALLAGNSTPEALLQWATWHNDPGEDNGVSYFDDLAVDYFCTQLLPAPPEPLTHAHYAQALKIFKNPLRDQLKDKVALVLLFEKERQRFLFYVGDYIQGHTAPEQLDVYLLNKFGMDHYSFPYMTSLASIMYDPSKLPALLKMAANSPESF</sequence>
<dbReference type="RefSeq" id="WP_168802079.1">
    <property type="nucleotide sequence ID" value="NZ_CP051205.1"/>
</dbReference>
<dbReference type="KEGG" id="coy:HF329_00095"/>
<evidence type="ECO:0000313" key="2">
    <source>
        <dbReference type="Proteomes" id="UP000502421"/>
    </source>
</evidence>
<organism evidence="1 2">
    <name type="scientific">Chitinophaga oryzae</name>
    <dbReference type="NCBI Taxonomy" id="2725414"/>
    <lineage>
        <taxon>Bacteria</taxon>
        <taxon>Pseudomonadati</taxon>
        <taxon>Bacteroidota</taxon>
        <taxon>Chitinophagia</taxon>
        <taxon>Chitinophagales</taxon>
        <taxon>Chitinophagaceae</taxon>
        <taxon>Chitinophaga</taxon>
    </lineage>
</organism>
<gene>
    <name evidence="1" type="ORF">HF329_00095</name>
</gene>
<proteinExistence type="predicted"/>
<dbReference type="AlphaFoldDB" id="A0AAE7D688"/>
<protein>
    <submittedName>
        <fullName evidence="1">Uncharacterized protein</fullName>
    </submittedName>
</protein>
<name>A0AAE7D688_9BACT</name>